<dbReference type="SUPFAM" id="SSF47175">
    <property type="entry name" value="Cytochromes"/>
    <property type="match status" value="1"/>
</dbReference>
<feature type="chain" id="PRO_5002630591" description="Cytochrome c domain-containing protein" evidence="1">
    <location>
        <begin position="25"/>
        <end position="159"/>
    </location>
</feature>
<evidence type="ECO:0000313" key="2">
    <source>
        <dbReference type="EMBL" id="EAW32191.1"/>
    </source>
</evidence>
<accession>A0Y7T7</accession>
<sequence length="159" mass="17083">MKKILYVLVSPLLLLLAGCGQDSATSATDISAKYQPVTDIRETMLWILEPASDVLWDSAGTIITEEGERELAPTTDEGWQHVINSAAIVAETGNLLMMPSRAVGADWVEYSAGLTAAATMAITAAQNQDSDALFDAGGRIYQVCKACHSQYLVESERSD</sequence>
<keyword evidence="1" id="KW-0732">Signal</keyword>
<dbReference type="GO" id="GO:0009055">
    <property type="term" value="F:electron transfer activity"/>
    <property type="evidence" value="ECO:0007669"/>
    <property type="project" value="InterPro"/>
</dbReference>
<proteinExistence type="predicted"/>
<organism evidence="2 3">
    <name type="scientific">marine gamma proteobacterium HTCC2143</name>
    <dbReference type="NCBI Taxonomy" id="247633"/>
    <lineage>
        <taxon>Bacteria</taxon>
        <taxon>Pseudomonadati</taxon>
        <taxon>Pseudomonadota</taxon>
        <taxon>Gammaproteobacteria</taxon>
        <taxon>Cellvibrionales</taxon>
        <taxon>Spongiibacteraceae</taxon>
        <taxon>BD1-7 clade</taxon>
    </lineage>
</organism>
<feature type="signal peptide" evidence="1">
    <location>
        <begin position="1"/>
        <end position="24"/>
    </location>
</feature>
<dbReference type="Proteomes" id="UP000004931">
    <property type="component" value="Unassembled WGS sequence"/>
</dbReference>
<evidence type="ECO:0008006" key="4">
    <source>
        <dbReference type="Google" id="ProtNLM"/>
    </source>
</evidence>
<dbReference type="EMBL" id="AAVT01000001">
    <property type="protein sequence ID" value="EAW32191.1"/>
    <property type="molecule type" value="Genomic_DNA"/>
</dbReference>
<dbReference type="InterPro" id="IPR010980">
    <property type="entry name" value="Cyt_c/b562"/>
</dbReference>
<dbReference type="GO" id="GO:0022900">
    <property type="term" value="P:electron transport chain"/>
    <property type="evidence" value="ECO:0007669"/>
    <property type="project" value="InterPro"/>
</dbReference>
<keyword evidence="3" id="KW-1185">Reference proteome</keyword>
<dbReference type="eggNOG" id="ENOG50312JV">
    <property type="taxonomic scope" value="Bacteria"/>
</dbReference>
<evidence type="ECO:0000256" key="1">
    <source>
        <dbReference type="SAM" id="SignalP"/>
    </source>
</evidence>
<protein>
    <recommendedName>
        <fullName evidence="4">Cytochrome c domain-containing protein</fullName>
    </recommendedName>
</protein>
<dbReference type="Gene3D" id="1.20.120.10">
    <property type="entry name" value="Cytochrome c/b562"/>
    <property type="match status" value="1"/>
</dbReference>
<name>A0Y7T7_9GAMM</name>
<dbReference type="OrthoDB" id="8537166at2"/>
<comment type="caution">
    <text evidence="2">The sequence shown here is derived from an EMBL/GenBank/DDBJ whole genome shotgun (WGS) entry which is preliminary data.</text>
</comment>
<dbReference type="GO" id="GO:0020037">
    <property type="term" value="F:heme binding"/>
    <property type="evidence" value="ECO:0007669"/>
    <property type="project" value="InterPro"/>
</dbReference>
<gene>
    <name evidence="2" type="ORF">GP2143_13086</name>
</gene>
<dbReference type="STRING" id="247633.GP2143_13086"/>
<evidence type="ECO:0000313" key="3">
    <source>
        <dbReference type="Proteomes" id="UP000004931"/>
    </source>
</evidence>
<dbReference type="GO" id="GO:0005506">
    <property type="term" value="F:iron ion binding"/>
    <property type="evidence" value="ECO:0007669"/>
    <property type="project" value="InterPro"/>
</dbReference>
<reference evidence="2 3" key="1">
    <citation type="journal article" date="2010" name="J. Bacteriol.">
        <title>Genome sequence of the oligotrophic marine Gammaproteobacterium HTCC2143, isolated from the Oregon Coast.</title>
        <authorList>
            <person name="Oh H.M."/>
            <person name="Kang I."/>
            <person name="Ferriera S."/>
            <person name="Giovannoni S.J."/>
            <person name="Cho J.C."/>
        </authorList>
    </citation>
    <scope>NUCLEOTIDE SEQUENCE [LARGE SCALE GENOMIC DNA]</scope>
    <source>
        <strain evidence="2 3">HTCC2143</strain>
    </source>
</reference>
<dbReference type="PROSITE" id="PS51257">
    <property type="entry name" value="PROKAR_LIPOPROTEIN"/>
    <property type="match status" value="1"/>
</dbReference>
<dbReference type="AlphaFoldDB" id="A0Y7T7"/>